<dbReference type="AlphaFoldDB" id="A0A8J2Q0M9"/>
<feature type="compositionally biased region" description="Polar residues" evidence="1">
    <location>
        <begin position="160"/>
        <end position="172"/>
    </location>
</feature>
<feature type="region of interest" description="Disordered" evidence="1">
    <location>
        <begin position="132"/>
        <end position="183"/>
    </location>
</feature>
<reference evidence="2" key="1">
    <citation type="submission" date="2021-06" db="EMBL/GenBank/DDBJ databases">
        <authorList>
            <person name="Hodson N. C."/>
            <person name="Mongue J. A."/>
            <person name="Jaron S. K."/>
        </authorList>
    </citation>
    <scope>NUCLEOTIDE SEQUENCE</scope>
</reference>
<proteinExistence type="predicted"/>
<evidence type="ECO:0000313" key="3">
    <source>
        <dbReference type="Proteomes" id="UP000708208"/>
    </source>
</evidence>
<feature type="non-terminal residue" evidence="2">
    <location>
        <position position="183"/>
    </location>
</feature>
<accession>A0A8J2Q0M9</accession>
<keyword evidence="3" id="KW-1185">Reference proteome</keyword>
<feature type="non-terminal residue" evidence="2">
    <location>
        <position position="1"/>
    </location>
</feature>
<gene>
    <name evidence="2" type="ORF">AFUS01_LOCUS38879</name>
</gene>
<comment type="caution">
    <text evidence="2">The sequence shown here is derived from an EMBL/GenBank/DDBJ whole genome shotgun (WGS) entry which is preliminary data.</text>
</comment>
<evidence type="ECO:0000256" key="1">
    <source>
        <dbReference type="SAM" id="MobiDB-lite"/>
    </source>
</evidence>
<protein>
    <submittedName>
        <fullName evidence="2">Uncharacterized protein</fullName>
    </submittedName>
</protein>
<name>A0A8J2Q0M9_9HEXA</name>
<dbReference type="EMBL" id="CAJVCH010549676">
    <property type="protein sequence ID" value="CAG7828991.1"/>
    <property type="molecule type" value="Genomic_DNA"/>
</dbReference>
<dbReference type="Proteomes" id="UP000708208">
    <property type="component" value="Unassembled WGS sequence"/>
</dbReference>
<evidence type="ECO:0000313" key="2">
    <source>
        <dbReference type="EMBL" id="CAG7828991.1"/>
    </source>
</evidence>
<sequence length="183" mass="20324">PFVPHYLSPPPLYYYHSSPYHDSSSLLQALYLPNQTYPDSSASLPGAEGKLHDPKWYSPGALQYHPPLPYYPSFASPMPPSNSEHLQPYLQQCFLEPHAASHLTYPQSHPSQAVLIRSDFPGSGKIPEVFRQVSTSTPKFDEHNQPGSSSSTEKLEDYSSKSAGLQGESKSVAQFEEQRTSTV</sequence>
<organism evidence="2 3">
    <name type="scientific">Allacma fusca</name>
    <dbReference type="NCBI Taxonomy" id="39272"/>
    <lineage>
        <taxon>Eukaryota</taxon>
        <taxon>Metazoa</taxon>
        <taxon>Ecdysozoa</taxon>
        <taxon>Arthropoda</taxon>
        <taxon>Hexapoda</taxon>
        <taxon>Collembola</taxon>
        <taxon>Symphypleona</taxon>
        <taxon>Sminthuridae</taxon>
        <taxon>Allacma</taxon>
    </lineage>
</organism>